<gene>
    <name evidence="4" type="ORF">MNOR_LOCUS37707</name>
</gene>
<proteinExistence type="predicted"/>
<dbReference type="GO" id="GO:0062129">
    <property type="term" value="C:chitin-based extracellular matrix"/>
    <property type="evidence" value="ECO:0007669"/>
    <property type="project" value="TreeGrafter"/>
</dbReference>
<dbReference type="InterPro" id="IPR031311">
    <property type="entry name" value="CHIT_BIND_RR_consensus"/>
</dbReference>
<evidence type="ECO:0000256" key="2">
    <source>
        <dbReference type="PROSITE-ProRule" id="PRU00497"/>
    </source>
</evidence>
<dbReference type="GO" id="GO:0008010">
    <property type="term" value="F:structural constituent of chitin-based larval cuticle"/>
    <property type="evidence" value="ECO:0007669"/>
    <property type="project" value="TreeGrafter"/>
</dbReference>
<dbReference type="InterPro" id="IPR000618">
    <property type="entry name" value="Insect_cuticle"/>
</dbReference>
<keyword evidence="1 2" id="KW-0193">Cuticle</keyword>
<dbReference type="PANTHER" id="PTHR10380:SF173">
    <property type="entry name" value="CUTICULAR PROTEIN 47EF, ISOFORM C-RELATED"/>
    <property type="match status" value="1"/>
</dbReference>
<dbReference type="PROSITE" id="PS51257">
    <property type="entry name" value="PROKAR_LIPOPROTEIN"/>
    <property type="match status" value="1"/>
</dbReference>
<sequence>MKVIVLACLVAVAACAPQDFIQPVAILRQETTGEGANFQNIFESDDGILVEASGSSGSAGQANLAGRYIFTAEDGSQIEVTYIADENGFQPQGAHLPVGPAAPAHVADLLRIAEEQRAQGIEFDQQGFRLN</sequence>
<name>A0AAV2SKF8_MEGNR</name>
<evidence type="ECO:0000256" key="3">
    <source>
        <dbReference type="SAM" id="SignalP"/>
    </source>
</evidence>
<organism evidence="4 5">
    <name type="scientific">Meganyctiphanes norvegica</name>
    <name type="common">Northern krill</name>
    <name type="synonym">Thysanopoda norvegica</name>
    <dbReference type="NCBI Taxonomy" id="48144"/>
    <lineage>
        <taxon>Eukaryota</taxon>
        <taxon>Metazoa</taxon>
        <taxon>Ecdysozoa</taxon>
        <taxon>Arthropoda</taxon>
        <taxon>Crustacea</taxon>
        <taxon>Multicrustacea</taxon>
        <taxon>Malacostraca</taxon>
        <taxon>Eumalacostraca</taxon>
        <taxon>Eucarida</taxon>
        <taxon>Euphausiacea</taxon>
        <taxon>Euphausiidae</taxon>
        <taxon>Meganyctiphanes</taxon>
    </lineage>
</organism>
<evidence type="ECO:0000256" key="1">
    <source>
        <dbReference type="ARBA" id="ARBA00022460"/>
    </source>
</evidence>
<keyword evidence="3" id="KW-0732">Signal</keyword>
<dbReference type="PROSITE" id="PS51155">
    <property type="entry name" value="CHIT_BIND_RR_2"/>
    <property type="match status" value="1"/>
</dbReference>
<keyword evidence="5" id="KW-1185">Reference proteome</keyword>
<evidence type="ECO:0000313" key="5">
    <source>
        <dbReference type="Proteomes" id="UP001497623"/>
    </source>
</evidence>
<dbReference type="EMBL" id="CAXKWB010078472">
    <property type="protein sequence ID" value="CAL4202692.1"/>
    <property type="molecule type" value="Genomic_DNA"/>
</dbReference>
<feature type="chain" id="PRO_5043999458" evidence="3">
    <location>
        <begin position="16"/>
        <end position="131"/>
    </location>
</feature>
<dbReference type="PROSITE" id="PS00233">
    <property type="entry name" value="CHIT_BIND_RR_1"/>
    <property type="match status" value="1"/>
</dbReference>
<reference evidence="4 5" key="1">
    <citation type="submission" date="2024-05" db="EMBL/GenBank/DDBJ databases">
        <authorList>
            <person name="Wallberg A."/>
        </authorList>
    </citation>
    <scope>NUCLEOTIDE SEQUENCE [LARGE SCALE GENOMIC DNA]</scope>
</reference>
<accession>A0AAV2SKF8</accession>
<dbReference type="Pfam" id="PF00379">
    <property type="entry name" value="Chitin_bind_4"/>
    <property type="match status" value="1"/>
</dbReference>
<protein>
    <submittedName>
        <fullName evidence="4">Uncharacterized protein</fullName>
    </submittedName>
</protein>
<dbReference type="InterPro" id="IPR050468">
    <property type="entry name" value="Cuticle_Struct_Prot"/>
</dbReference>
<evidence type="ECO:0000313" key="4">
    <source>
        <dbReference type="EMBL" id="CAL4202692.1"/>
    </source>
</evidence>
<dbReference type="PANTHER" id="PTHR10380">
    <property type="entry name" value="CUTICLE PROTEIN"/>
    <property type="match status" value="1"/>
</dbReference>
<comment type="caution">
    <text evidence="4">The sequence shown here is derived from an EMBL/GenBank/DDBJ whole genome shotgun (WGS) entry which is preliminary data.</text>
</comment>
<dbReference type="Proteomes" id="UP001497623">
    <property type="component" value="Unassembled WGS sequence"/>
</dbReference>
<dbReference type="AlphaFoldDB" id="A0AAV2SKF8"/>
<feature type="signal peptide" evidence="3">
    <location>
        <begin position="1"/>
        <end position="15"/>
    </location>
</feature>